<evidence type="ECO:0000313" key="3">
    <source>
        <dbReference type="Proteomes" id="UP000030765"/>
    </source>
</evidence>
<proteinExistence type="predicted"/>
<dbReference type="EnsemblMetazoa" id="ASIC008136-RA">
    <property type="protein sequence ID" value="ASIC008136-PA"/>
    <property type="gene ID" value="ASIC008136"/>
</dbReference>
<accession>A0A084VRK5</accession>
<gene>
    <name evidence="1" type="ORF">ZHAS_00008136</name>
</gene>
<dbReference type="EMBL" id="KE525033">
    <property type="protein sequence ID" value="KFB40599.1"/>
    <property type="molecule type" value="Genomic_DNA"/>
</dbReference>
<dbReference type="Proteomes" id="UP000030765">
    <property type="component" value="Unassembled WGS sequence"/>
</dbReference>
<name>A0A084VRK5_ANOSI</name>
<evidence type="ECO:0000313" key="1">
    <source>
        <dbReference type="EMBL" id="KFB40599.1"/>
    </source>
</evidence>
<dbReference type="VEuPathDB" id="VectorBase:ASIC008136"/>
<organism evidence="1">
    <name type="scientific">Anopheles sinensis</name>
    <name type="common">Mosquito</name>
    <dbReference type="NCBI Taxonomy" id="74873"/>
    <lineage>
        <taxon>Eukaryota</taxon>
        <taxon>Metazoa</taxon>
        <taxon>Ecdysozoa</taxon>
        <taxon>Arthropoda</taxon>
        <taxon>Hexapoda</taxon>
        <taxon>Insecta</taxon>
        <taxon>Pterygota</taxon>
        <taxon>Neoptera</taxon>
        <taxon>Endopterygota</taxon>
        <taxon>Diptera</taxon>
        <taxon>Nematocera</taxon>
        <taxon>Culicoidea</taxon>
        <taxon>Culicidae</taxon>
        <taxon>Anophelinae</taxon>
        <taxon>Anopheles</taxon>
    </lineage>
</organism>
<evidence type="ECO:0000313" key="2">
    <source>
        <dbReference type="EnsemblMetazoa" id="ASIC008136-PA"/>
    </source>
</evidence>
<protein>
    <submittedName>
        <fullName evidence="1 2">Molecular chaperone</fullName>
    </submittedName>
</protein>
<reference evidence="1 3" key="1">
    <citation type="journal article" date="2014" name="BMC Genomics">
        <title>Genome sequence of Anopheles sinensis provides insight into genetics basis of mosquito competence for malaria parasites.</title>
        <authorList>
            <person name="Zhou D."/>
            <person name="Zhang D."/>
            <person name="Ding G."/>
            <person name="Shi L."/>
            <person name="Hou Q."/>
            <person name="Ye Y."/>
            <person name="Xu Y."/>
            <person name="Zhou H."/>
            <person name="Xiong C."/>
            <person name="Li S."/>
            <person name="Yu J."/>
            <person name="Hong S."/>
            <person name="Yu X."/>
            <person name="Zou P."/>
            <person name="Chen C."/>
            <person name="Chang X."/>
            <person name="Wang W."/>
            <person name="Lv Y."/>
            <person name="Sun Y."/>
            <person name="Ma L."/>
            <person name="Shen B."/>
            <person name="Zhu C."/>
        </authorList>
    </citation>
    <scope>NUCLEOTIDE SEQUENCE [LARGE SCALE GENOMIC DNA]</scope>
</reference>
<dbReference type="EMBL" id="ATLV01015744">
    <property type="status" value="NOT_ANNOTATED_CDS"/>
    <property type="molecule type" value="Genomic_DNA"/>
</dbReference>
<sequence>MARSRLSDRKYPIATFHHALRKRIAQSDCCILSGAIRRDSGTETIIDLDGRKFGG</sequence>
<keyword evidence="3" id="KW-1185">Reference proteome</keyword>
<reference evidence="2" key="2">
    <citation type="submission" date="2020-05" db="UniProtKB">
        <authorList>
            <consortium name="EnsemblMetazoa"/>
        </authorList>
    </citation>
    <scope>IDENTIFICATION</scope>
</reference>
<dbReference type="AlphaFoldDB" id="A0A084VRK5"/>